<dbReference type="RefSeq" id="WP_013768035.1">
    <property type="nucleotide sequence ID" value="NC_015510.1"/>
</dbReference>
<feature type="region of interest" description="Disordered" evidence="1">
    <location>
        <begin position="15"/>
        <end position="42"/>
    </location>
</feature>
<gene>
    <name evidence="2" type="ordered locus">Halhy_5683</name>
</gene>
<evidence type="ECO:0000313" key="3">
    <source>
        <dbReference type="Proteomes" id="UP000008461"/>
    </source>
</evidence>
<dbReference type="HOGENOM" id="CLU_1842319_0_0_10"/>
<organism evidence="2 3">
    <name type="scientific">Haliscomenobacter hydrossis (strain ATCC 27775 / DSM 1100 / LMG 10767 / O)</name>
    <dbReference type="NCBI Taxonomy" id="760192"/>
    <lineage>
        <taxon>Bacteria</taxon>
        <taxon>Pseudomonadati</taxon>
        <taxon>Bacteroidota</taxon>
        <taxon>Saprospiria</taxon>
        <taxon>Saprospirales</taxon>
        <taxon>Haliscomenobacteraceae</taxon>
        <taxon>Haliscomenobacter</taxon>
    </lineage>
</organism>
<dbReference type="EMBL" id="CP002691">
    <property type="protein sequence ID" value="AEE53506.1"/>
    <property type="molecule type" value="Genomic_DNA"/>
</dbReference>
<dbReference type="AlphaFoldDB" id="F4KVT1"/>
<reference key="2">
    <citation type="submission" date="2011-04" db="EMBL/GenBank/DDBJ databases">
        <title>Complete sequence of chromosome of Haliscomenobacter hydrossis DSM 1100.</title>
        <authorList>
            <consortium name="US DOE Joint Genome Institute (JGI-PGF)"/>
            <person name="Lucas S."/>
            <person name="Han J."/>
            <person name="Lapidus A."/>
            <person name="Bruce D."/>
            <person name="Goodwin L."/>
            <person name="Pitluck S."/>
            <person name="Peters L."/>
            <person name="Kyrpides N."/>
            <person name="Mavromatis K."/>
            <person name="Ivanova N."/>
            <person name="Ovchinnikova G."/>
            <person name="Pagani I."/>
            <person name="Daligault H."/>
            <person name="Detter J.C."/>
            <person name="Han C."/>
            <person name="Land M."/>
            <person name="Hauser L."/>
            <person name="Markowitz V."/>
            <person name="Cheng J.-F."/>
            <person name="Hugenholtz P."/>
            <person name="Woyke T."/>
            <person name="Wu D."/>
            <person name="Verbarg S."/>
            <person name="Frueling A."/>
            <person name="Brambilla E."/>
            <person name="Klenk H.-P."/>
            <person name="Eisen J.A."/>
        </authorList>
    </citation>
    <scope>NUCLEOTIDE SEQUENCE</scope>
    <source>
        <strain>DSM 1100</strain>
    </source>
</reference>
<sequence length="139" mass="16193">MTHLKDNRTVRFEEIESDRLREESDLEENSPGIENPPTGKFFSSATRYHSDAMLHFEAGKQLKSREQIDLAQQELIHEIMEVTSAIREAFAEFYQVLSETPLFIARQDKAISTANFEQYLESLKTQLAVFEQHQEKVRT</sequence>
<dbReference type="KEGG" id="hhy:Halhy_5683"/>
<accession>F4KVT1</accession>
<name>F4KVT1_HALH1</name>
<protein>
    <submittedName>
        <fullName evidence="2">Uncharacterized protein</fullName>
    </submittedName>
</protein>
<keyword evidence="3" id="KW-1185">Reference proteome</keyword>
<proteinExistence type="predicted"/>
<dbReference type="STRING" id="760192.Halhy_5683"/>
<reference evidence="2 3" key="1">
    <citation type="journal article" date="2011" name="Stand. Genomic Sci.">
        <title>Complete genome sequence of Haliscomenobacter hydrossis type strain (O).</title>
        <authorList>
            <consortium name="US DOE Joint Genome Institute (JGI-PGF)"/>
            <person name="Daligault H."/>
            <person name="Lapidus A."/>
            <person name="Zeytun A."/>
            <person name="Nolan M."/>
            <person name="Lucas S."/>
            <person name="Del Rio T.G."/>
            <person name="Tice H."/>
            <person name="Cheng J.F."/>
            <person name="Tapia R."/>
            <person name="Han C."/>
            <person name="Goodwin L."/>
            <person name="Pitluck S."/>
            <person name="Liolios K."/>
            <person name="Pagani I."/>
            <person name="Ivanova N."/>
            <person name="Huntemann M."/>
            <person name="Mavromatis K."/>
            <person name="Mikhailova N."/>
            <person name="Pati A."/>
            <person name="Chen A."/>
            <person name="Palaniappan K."/>
            <person name="Land M."/>
            <person name="Hauser L."/>
            <person name="Brambilla E.M."/>
            <person name="Rohde M."/>
            <person name="Verbarg S."/>
            <person name="Goker M."/>
            <person name="Bristow J."/>
            <person name="Eisen J.A."/>
            <person name="Markowitz V."/>
            <person name="Hugenholtz P."/>
            <person name="Kyrpides N.C."/>
            <person name="Klenk H.P."/>
            <person name="Woyke T."/>
        </authorList>
    </citation>
    <scope>NUCLEOTIDE SEQUENCE [LARGE SCALE GENOMIC DNA]</scope>
    <source>
        <strain evidence="3">ATCC 27775 / DSM 1100 / LMG 10767 / O</strain>
    </source>
</reference>
<evidence type="ECO:0000313" key="2">
    <source>
        <dbReference type="EMBL" id="AEE53506.1"/>
    </source>
</evidence>
<dbReference type="OrthoDB" id="1446616at2"/>
<evidence type="ECO:0000256" key="1">
    <source>
        <dbReference type="SAM" id="MobiDB-lite"/>
    </source>
</evidence>
<dbReference type="Proteomes" id="UP000008461">
    <property type="component" value="Chromosome"/>
</dbReference>